<feature type="domain" description="CCHC-type" evidence="3">
    <location>
        <begin position="206"/>
        <end position="221"/>
    </location>
</feature>
<evidence type="ECO:0000256" key="1">
    <source>
        <dbReference type="PROSITE-ProRule" id="PRU00047"/>
    </source>
</evidence>
<protein>
    <recommendedName>
        <fullName evidence="3">CCHC-type domain-containing protein</fullName>
    </recommendedName>
</protein>
<dbReference type="InterPro" id="IPR001878">
    <property type="entry name" value="Znf_CCHC"/>
</dbReference>
<dbReference type="Proteomes" id="UP001632038">
    <property type="component" value="Unassembled WGS sequence"/>
</dbReference>
<dbReference type="EMBL" id="JAVIJP010000086">
    <property type="protein sequence ID" value="KAL3617220.1"/>
    <property type="molecule type" value="Genomic_DNA"/>
</dbReference>
<dbReference type="InterPro" id="IPR025558">
    <property type="entry name" value="DUF4283"/>
</dbReference>
<gene>
    <name evidence="4" type="ORF">CASFOL_038967</name>
</gene>
<accession>A0ABD3BIE4</accession>
<name>A0ABD3BIE4_9LAMI</name>
<proteinExistence type="predicted"/>
<feature type="compositionally biased region" description="Polar residues" evidence="2">
    <location>
        <begin position="272"/>
        <end position="282"/>
    </location>
</feature>
<dbReference type="InterPro" id="IPR025836">
    <property type="entry name" value="Zn_knuckle_CX2CX4HX4C"/>
</dbReference>
<dbReference type="Pfam" id="PF14111">
    <property type="entry name" value="DUF4283"/>
    <property type="match status" value="1"/>
</dbReference>
<dbReference type="PANTHER" id="PTHR31286">
    <property type="entry name" value="GLYCINE-RICH CELL WALL STRUCTURAL PROTEIN 1.8-LIKE"/>
    <property type="match status" value="1"/>
</dbReference>
<dbReference type="GO" id="GO:0008270">
    <property type="term" value="F:zinc ion binding"/>
    <property type="evidence" value="ECO:0007669"/>
    <property type="project" value="UniProtKB-KW"/>
</dbReference>
<dbReference type="Pfam" id="PF14392">
    <property type="entry name" value="zf-CCHC_4"/>
    <property type="match status" value="1"/>
</dbReference>
<keyword evidence="1" id="KW-0863">Zinc-finger</keyword>
<evidence type="ECO:0000313" key="4">
    <source>
        <dbReference type="EMBL" id="KAL3617220.1"/>
    </source>
</evidence>
<sequence length="584" mass="65531">MDNSLNLSMDDHLNMENLDITCFQTSQASNNPENTENTIIAKIHTTKNQNLNAFKTSILRAWNPSKKVSTNILQTNTMAFIFEDEKDMNKILNQSWCFRDQQLILAKWPPDKALHEINLTKTLFWVQVSGLLVFYMNEENAKGIGDTLGTYVKADFNTPAHKWRKFLRFQVEMDINKPLLGAMGLSVNGRPRILMEIRYERLADFCFICGLIGHKNINCPDRKEGDNEATMSDKFGPWLKVENVHIKNPKSQQYSPNIPANTPINTRRGMQIDTNNSPVDNQNQREEDNPANRNSDENFSDEISNSGACMGDDEGHARGKAPHVPPGFVSNNVSFVQSKSQVSSSENGDSVAKAERSRFEKSRIDCSDIPPHISDTSDSLEISFDINSPLNNKMVDSINEKKTKGIMGIEDKPSNQDGPELRLILAWNDKVNITPLLLNNNFLHSQVTHNNNSVSRLLTTIYAPCNPSKKSAFWDLIDAFNISDNSSWLMVGDFNDITSQSEKKGGLPYASSSKHSLYDNLDSLGLIDLGFAGNPFTWSNQRTGSANIQQRLDRAVANCNWISLFPKAIITHLPAIASHHSPIK</sequence>
<feature type="region of interest" description="Disordered" evidence="2">
    <location>
        <begin position="339"/>
        <end position="358"/>
    </location>
</feature>
<keyword evidence="5" id="KW-1185">Reference proteome</keyword>
<evidence type="ECO:0000313" key="5">
    <source>
        <dbReference type="Proteomes" id="UP001632038"/>
    </source>
</evidence>
<feature type="compositionally biased region" description="Basic and acidic residues" evidence="2">
    <location>
        <begin position="283"/>
        <end position="296"/>
    </location>
</feature>
<comment type="caution">
    <text evidence="4">The sequence shown here is derived from an EMBL/GenBank/DDBJ whole genome shotgun (WGS) entry which is preliminary data.</text>
</comment>
<reference evidence="5" key="1">
    <citation type="journal article" date="2024" name="IScience">
        <title>Strigolactones Initiate the Formation of Haustorium-like Structures in Castilleja.</title>
        <authorList>
            <person name="Buerger M."/>
            <person name="Peterson D."/>
            <person name="Chory J."/>
        </authorList>
    </citation>
    <scope>NUCLEOTIDE SEQUENCE [LARGE SCALE GENOMIC DNA]</scope>
</reference>
<organism evidence="4 5">
    <name type="scientific">Castilleja foliolosa</name>
    <dbReference type="NCBI Taxonomy" id="1961234"/>
    <lineage>
        <taxon>Eukaryota</taxon>
        <taxon>Viridiplantae</taxon>
        <taxon>Streptophyta</taxon>
        <taxon>Embryophyta</taxon>
        <taxon>Tracheophyta</taxon>
        <taxon>Spermatophyta</taxon>
        <taxon>Magnoliopsida</taxon>
        <taxon>eudicotyledons</taxon>
        <taxon>Gunneridae</taxon>
        <taxon>Pentapetalae</taxon>
        <taxon>asterids</taxon>
        <taxon>lamiids</taxon>
        <taxon>Lamiales</taxon>
        <taxon>Orobanchaceae</taxon>
        <taxon>Pedicularideae</taxon>
        <taxon>Castillejinae</taxon>
        <taxon>Castilleja</taxon>
    </lineage>
</organism>
<dbReference type="AlphaFoldDB" id="A0ABD3BIE4"/>
<dbReference type="PROSITE" id="PS50158">
    <property type="entry name" value="ZF_CCHC"/>
    <property type="match status" value="1"/>
</dbReference>
<keyword evidence="1" id="KW-0862">Zinc</keyword>
<feature type="region of interest" description="Disordered" evidence="2">
    <location>
        <begin position="247"/>
        <end position="331"/>
    </location>
</feature>
<keyword evidence="1" id="KW-0479">Metal-binding</keyword>
<dbReference type="Gene3D" id="3.60.10.10">
    <property type="entry name" value="Endonuclease/exonuclease/phosphatase"/>
    <property type="match status" value="1"/>
</dbReference>
<dbReference type="SUPFAM" id="SSF56219">
    <property type="entry name" value="DNase I-like"/>
    <property type="match status" value="1"/>
</dbReference>
<feature type="compositionally biased region" description="Polar residues" evidence="2">
    <location>
        <begin position="249"/>
        <end position="265"/>
    </location>
</feature>
<dbReference type="InterPro" id="IPR036691">
    <property type="entry name" value="Endo/exonu/phosph_ase_sf"/>
</dbReference>
<dbReference type="PANTHER" id="PTHR31286:SF178">
    <property type="entry name" value="DUF4283 DOMAIN-CONTAINING PROTEIN"/>
    <property type="match status" value="1"/>
</dbReference>
<evidence type="ECO:0000259" key="3">
    <source>
        <dbReference type="PROSITE" id="PS50158"/>
    </source>
</evidence>
<dbReference type="InterPro" id="IPR040256">
    <property type="entry name" value="At4g02000-like"/>
</dbReference>
<evidence type="ECO:0000256" key="2">
    <source>
        <dbReference type="SAM" id="MobiDB-lite"/>
    </source>
</evidence>